<dbReference type="GeneID" id="7826433"/>
<dbReference type="InterPro" id="IPR055311">
    <property type="entry name" value="PDCT1/2-like"/>
</dbReference>
<feature type="transmembrane region" description="Helical" evidence="2">
    <location>
        <begin position="120"/>
        <end position="145"/>
    </location>
</feature>
<organism evidence="4 5">
    <name type="scientific">Tetrahymena thermophila (strain SB210)</name>
    <dbReference type="NCBI Taxonomy" id="312017"/>
    <lineage>
        <taxon>Eukaryota</taxon>
        <taxon>Sar</taxon>
        <taxon>Alveolata</taxon>
        <taxon>Ciliophora</taxon>
        <taxon>Intramacronucleata</taxon>
        <taxon>Oligohymenophorea</taxon>
        <taxon>Hymenostomatida</taxon>
        <taxon>Tetrahymenina</taxon>
        <taxon>Tetrahymenidae</taxon>
        <taxon>Tetrahymena</taxon>
    </lineage>
</organism>
<dbReference type="InterPro" id="IPR056361">
    <property type="entry name" value="AtPDCT1_2_TM_dom"/>
</dbReference>
<protein>
    <submittedName>
        <fullName evidence="4">PAP2 family protein</fullName>
    </submittedName>
</protein>
<name>Q23DZ1_TETTS</name>
<keyword evidence="2" id="KW-0472">Membrane</keyword>
<proteinExistence type="predicted"/>
<dbReference type="InParanoid" id="Q23DZ1"/>
<feature type="compositionally biased region" description="Basic and acidic residues" evidence="1">
    <location>
        <begin position="1"/>
        <end position="21"/>
    </location>
</feature>
<evidence type="ECO:0000313" key="5">
    <source>
        <dbReference type="Proteomes" id="UP000009168"/>
    </source>
</evidence>
<dbReference type="PANTHER" id="PTHR34674">
    <property type="entry name" value="PHOSPHATIDYLCHOLINE:DIACYLGLYCEROL CHOLINEPHOSPHOTRANSFERASE 1-RELATED"/>
    <property type="match status" value="1"/>
</dbReference>
<feature type="transmembrane region" description="Helical" evidence="2">
    <location>
        <begin position="198"/>
        <end position="215"/>
    </location>
</feature>
<dbReference type="OrthoDB" id="312410at2759"/>
<evidence type="ECO:0000256" key="2">
    <source>
        <dbReference type="SAM" id="Phobius"/>
    </source>
</evidence>
<dbReference type="EMBL" id="GG662711">
    <property type="protein sequence ID" value="EAR94796.1"/>
    <property type="molecule type" value="Genomic_DNA"/>
</dbReference>
<feature type="transmembrane region" description="Helical" evidence="2">
    <location>
        <begin position="222"/>
        <end position="242"/>
    </location>
</feature>
<dbReference type="eggNOG" id="ENOG502R2Q7">
    <property type="taxonomic scope" value="Eukaryota"/>
</dbReference>
<feature type="domain" description="AtPDCT1/2 transmembrane" evidence="3">
    <location>
        <begin position="106"/>
        <end position="259"/>
    </location>
</feature>
<accession>Q23DZ1</accession>
<dbReference type="OMA" id="NQLYQEH"/>
<dbReference type="AlphaFoldDB" id="Q23DZ1"/>
<reference evidence="5" key="1">
    <citation type="journal article" date="2006" name="PLoS Biol.">
        <title>Macronuclear genome sequence of the ciliate Tetrahymena thermophila, a model eukaryote.</title>
        <authorList>
            <person name="Eisen J.A."/>
            <person name="Coyne R.S."/>
            <person name="Wu M."/>
            <person name="Wu D."/>
            <person name="Thiagarajan M."/>
            <person name="Wortman J.R."/>
            <person name="Badger J.H."/>
            <person name="Ren Q."/>
            <person name="Amedeo P."/>
            <person name="Jones K.M."/>
            <person name="Tallon L.J."/>
            <person name="Delcher A.L."/>
            <person name="Salzberg S.L."/>
            <person name="Silva J.C."/>
            <person name="Haas B.J."/>
            <person name="Majoros W.H."/>
            <person name="Farzad M."/>
            <person name="Carlton J.M."/>
            <person name="Smith R.K. Jr."/>
            <person name="Garg J."/>
            <person name="Pearlman R.E."/>
            <person name="Karrer K.M."/>
            <person name="Sun L."/>
            <person name="Manning G."/>
            <person name="Elde N.C."/>
            <person name="Turkewitz A.P."/>
            <person name="Asai D.J."/>
            <person name="Wilkes D.E."/>
            <person name="Wang Y."/>
            <person name="Cai H."/>
            <person name="Collins K."/>
            <person name="Stewart B.A."/>
            <person name="Lee S.R."/>
            <person name="Wilamowska K."/>
            <person name="Weinberg Z."/>
            <person name="Ruzzo W.L."/>
            <person name="Wloga D."/>
            <person name="Gaertig J."/>
            <person name="Frankel J."/>
            <person name="Tsao C.-C."/>
            <person name="Gorovsky M.A."/>
            <person name="Keeling P.J."/>
            <person name="Waller R.F."/>
            <person name="Patron N.J."/>
            <person name="Cherry J.M."/>
            <person name="Stover N.A."/>
            <person name="Krieger C.J."/>
            <person name="del Toro C."/>
            <person name="Ryder H.F."/>
            <person name="Williamson S.C."/>
            <person name="Barbeau R.A."/>
            <person name="Hamilton E.P."/>
            <person name="Orias E."/>
        </authorList>
    </citation>
    <scope>NUCLEOTIDE SEQUENCE [LARGE SCALE GENOMIC DNA]</scope>
    <source>
        <strain evidence="5">SB210</strain>
    </source>
</reference>
<gene>
    <name evidence="4" type="ORF">TTHERM_00675690</name>
</gene>
<dbReference type="Proteomes" id="UP000009168">
    <property type="component" value="Unassembled WGS sequence"/>
</dbReference>
<dbReference type="Pfam" id="PF24788">
    <property type="entry name" value="AtPDCT1_2"/>
    <property type="match status" value="1"/>
</dbReference>
<evidence type="ECO:0000313" key="4">
    <source>
        <dbReference type="EMBL" id="EAR94796.1"/>
    </source>
</evidence>
<keyword evidence="5" id="KW-1185">Reference proteome</keyword>
<feature type="transmembrane region" description="Helical" evidence="2">
    <location>
        <begin position="67"/>
        <end position="86"/>
    </location>
</feature>
<evidence type="ECO:0000256" key="1">
    <source>
        <dbReference type="SAM" id="MobiDB-lite"/>
    </source>
</evidence>
<evidence type="ECO:0000259" key="3">
    <source>
        <dbReference type="Pfam" id="PF24788"/>
    </source>
</evidence>
<sequence>MKHQQFDVETPAIHEQEDHHVGITNGSHDSPILHFQNRNESINSQSTRDSINENLAKQQLIVENRRVYWAIKMIVIGLMMSAVWLGKNYATPSIEVPKLSDPIHDATSYLNNLVNKHKEIAMFFQISASIIMDFSFFALCFYWVIKINSVRAIFAMACFYIFRGLNQALIIFPFPEGYYWEYPNFPSYVTPYGKTSDFFYSGHVGFLNIVALEWYKQKNYFMFYLTCAFNVYVAFVMVVFRIHYVVDITTGLVVSHYIFMLVCKYNDKIDYLFQKVFHCTERCFSSNSKNDKSCDEELQINHH</sequence>
<keyword evidence="2" id="KW-1133">Transmembrane helix</keyword>
<feature type="transmembrane region" description="Helical" evidence="2">
    <location>
        <begin position="152"/>
        <end position="174"/>
    </location>
</feature>
<dbReference type="HOGENOM" id="CLU_919746_0_0_1"/>
<dbReference type="PANTHER" id="PTHR34674:SF1">
    <property type="entry name" value="PHOSPHATIDYLCHOLINE:DIACYLGLYCEROL CHOLINEPHOSPHOTRANSFERASE 1-RELATED"/>
    <property type="match status" value="1"/>
</dbReference>
<keyword evidence="2" id="KW-0812">Transmembrane</keyword>
<dbReference type="RefSeq" id="XP_001015041.1">
    <property type="nucleotide sequence ID" value="XM_001015041.1"/>
</dbReference>
<feature type="transmembrane region" description="Helical" evidence="2">
    <location>
        <begin position="248"/>
        <end position="265"/>
    </location>
</feature>
<feature type="region of interest" description="Disordered" evidence="1">
    <location>
        <begin position="1"/>
        <end position="30"/>
    </location>
</feature>
<dbReference type="KEGG" id="tet:TTHERM_00675690"/>